<keyword evidence="7" id="KW-1185">Reference proteome</keyword>
<dbReference type="Gene3D" id="1.20.1250.20">
    <property type="entry name" value="MFS general substrate transporter like domains"/>
    <property type="match status" value="1"/>
</dbReference>
<feature type="transmembrane region" description="Helical" evidence="5">
    <location>
        <begin position="222"/>
        <end position="245"/>
    </location>
</feature>
<feature type="transmembrane region" description="Helical" evidence="5">
    <location>
        <begin position="153"/>
        <end position="174"/>
    </location>
</feature>
<name>A0A8H7BV62_9FUNG</name>
<keyword evidence="2 5" id="KW-0812">Transmembrane</keyword>
<organism evidence="6 7">
    <name type="scientific">Apophysomyces ossiformis</name>
    <dbReference type="NCBI Taxonomy" id="679940"/>
    <lineage>
        <taxon>Eukaryota</taxon>
        <taxon>Fungi</taxon>
        <taxon>Fungi incertae sedis</taxon>
        <taxon>Mucoromycota</taxon>
        <taxon>Mucoromycotina</taxon>
        <taxon>Mucoromycetes</taxon>
        <taxon>Mucorales</taxon>
        <taxon>Mucorineae</taxon>
        <taxon>Mucoraceae</taxon>
        <taxon>Apophysomyces</taxon>
    </lineage>
</organism>
<evidence type="ECO:0000313" key="6">
    <source>
        <dbReference type="EMBL" id="KAF7731399.1"/>
    </source>
</evidence>
<dbReference type="EMBL" id="JABAYA010000010">
    <property type="protein sequence ID" value="KAF7731399.1"/>
    <property type="molecule type" value="Genomic_DNA"/>
</dbReference>
<reference evidence="6" key="1">
    <citation type="submission" date="2020-01" db="EMBL/GenBank/DDBJ databases">
        <title>Genome Sequencing of Three Apophysomyces-Like Fungal Strains Confirms a Novel Fungal Genus in the Mucoromycota with divergent Burkholderia-like Endosymbiotic Bacteria.</title>
        <authorList>
            <person name="Stajich J.E."/>
            <person name="Macias A.M."/>
            <person name="Carter-House D."/>
            <person name="Lovett B."/>
            <person name="Kasson L.R."/>
            <person name="Berry K."/>
            <person name="Grigoriev I."/>
            <person name="Chang Y."/>
            <person name="Spatafora J."/>
            <person name="Kasson M.T."/>
        </authorList>
    </citation>
    <scope>NUCLEOTIDE SEQUENCE</scope>
    <source>
        <strain evidence="6">NRRL A-21654</strain>
    </source>
</reference>
<evidence type="ECO:0000313" key="7">
    <source>
        <dbReference type="Proteomes" id="UP000605846"/>
    </source>
</evidence>
<dbReference type="PANTHER" id="PTHR23502">
    <property type="entry name" value="MAJOR FACILITATOR SUPERFAMILY"/>
    <property type="match status" value="1"/>
</dbReference>
<evidence type="ECO:0008006" key="8">
    <source>
        <dbReference type="Google" id="ProtNLM"/>
    </source>
</evidence>
<gene>
    <name evidence="6" type="ORF">EC973_000207</name>
</gene>
<evidence type="ECO:0000256" key="3">
    <source>
        <dbReference type="ARBA" id="ARBA00022989"/>
    </source>
</evidence>
<dbReference type="PANTHER" id="PTHR23502:SF5">
    <property type="entry name" value="QUINIDINE RESISTANCE PROTEIN 3"/>
    <property type="match status" value="1"/>
</dbReference>
<keyword evidence="3 5" id="KW-1133">Transmembrane helix</keyword>
<evidence type="ECO:0000256" key="2">
    <source>
        <dbReference type="ARBA" id="ARBA00022692"/>
    </source>
</evidence>
<sequence length="327" mass="35931">MSVGAGTVADCWEITERGNAFSILFVGQFLGPLVETYRLNHVWNALPVSKREKRVLGEESEATVRPPPTEEEVHRASTIATASDDEEEENVDIEEPEPQGRLNPFRSVALLRYSFVWLIAIETGFCFGTMFTIETIIPDLYEDVYGFDSWQTGLSFLGAGIGNVLGSVLSGKISDYLLKKARSRRGGIPKKEDRLTLNAWPGGFILIPFGVLLFGWSVMLRLIYWVPIVGFGIVCFGMSQVYASGYGYLVDAIPGKGASVTASSNVCRMLMAAILSLIAKPIVNSIGSGYLSVILASVNIIGMMFYVIVKFRGHIMRRKAGYGDEDI</sequence>
<dbReference type="GO" id="GO:0022857">
    <property type="term" value="F:transmembrane transporter activity"/>
    <property type="evidence" value="ECO:0007669"/>
    <property type="project" value="TreeGrafter"/>
</dbReference>
<feature type="transmembrane region" description="Helical" evidence="5">
    <location>
        <begin position="266"/>
        <end position="283"/>
    </location>
</feature>
<protein>
    <recommendedName>
        <fullName evidence="8">MFS general substrate transporter</fullName>
    </recommendedName>
</protein>
<comment type="caution">
    <text evidence="6">The sequence shown here is derived from an EMBL/GenBank/DDBJ whole genome shotgun (WGS) entry which is preliminary data.</text>
</comment>
<feature type="transmembrane region" description="Helical" evidence="5">
    <location>
        <begin position="289"/>
        <end position="309"/>
    </location>
</feature>
<dbReference type="Proteomes" id="UP000605846">
    <property type="component" value="Unassembled WGS sequence"/>
</dbReference>
<comment type="subcellular location">
    <subcellularLocation>
        <location evidence="1">Membrane</location>
        <topology evidence="1">Multi-pass membrane protein</topology>
    </subcellularLocation>
</comment>
<evidence type="ECO:0000256" key="5">
    <source>
        <dbReference type="SAM" id="Phobius"/>
    </source>
</evidence>
<dbReference type="SUPFAM" id="SSF103473">
    <property type="entry name" value="MFS general substrate transporter"/>
    <property type="match status" value="1"/>
</dbReference>
<keyword evidence="4 5" id="KW-0472">Membrane</keyword>
<dbReference type="OrthoDB" id="440553at2759"/>
<dbReference type="AlphaFoldDB" id="A0A8H7BV62"/>
<feature type="transmembrane region" description="Helical" evidence="5">
    <location>
        <begin position="110"/>
        <end position="133"/>
    </location>
</feature>
<dbReference type="InterPro" id="IPR036259">
    <property type="entry name" value="MFS_trans_sf"/>
</dbReference>
<evidence type="ECO:0000256" key="4">
    <source>
        <dbReference type="ARBA" id="ARBA00023136"/>
    </source>
</evidence>
<feature type="transmembrane region" description="Helical" evidence="5">
    <location>
        <begin position="195"/>
        <end position="216"/>
    </location>
</feature>
<dbReference type="GO" id="GO:0005886">
    <property type="term" value="C:plasma membrane"/>
    <property type="evidence" value="ECO:0007669"/>
    <property type="project" value="TreeGrafter"/>
</dbReference>
<proteinExistence type="predicted"/>
<accession>A0A8H7BV62</accession>
<evidence type="ECO:0000256" key="1">
    <source>
        <dbReference type="ARBA" id="ARBA00004141"/>
    </source>
</evidence>